<keyword evidence="7" id="KW-0032">Aminotransferase</keyword>
<name>A0A934KC82_9BACT</name>
<evidence type="ECO:0000256" key="1">
    <source>
        <dbReference type="ARBA" id="ARBA00005384"/>
    </source>
</evidence>
<gene>
    <name evidence="7" type="ORF">JF922_21350</name>
</gene>
<dbReference type="GO" id="GO:0030170">
    <property type="term" value="F:pyridoxal phosphate binding"/>
    <property type="evidence" value="ECO:0007669"/>
    <property type="project" value="InterPro"/>
</dbReference>
<dbReference type="SUPFAM" id="SSF46785">
    <property type="entry name" value="Winged helix' DNA-binding domain"/>
    <property type="match status" value="1"/>
</dbReference>
<dbReference type="InterPro" id="IPR036390">
    <property type="entry name" value="WH_DNA-bd_sf"/>
</dbReference>
<keyword evidence="4" id="KW-0238">DNA-binding</keyword>
<dbReference type="InterPro" id="IPR015424">
    <property type="entry name" value="PyrdxlP-dep_Trfase"/>
</dbReference>
<dbReference type="GO" id="GO:0003700">
    <property type="term" value="F:DNA-binding transcription factor activity"/>
    <property type="evidence" value="ECO:0007669"/>
    <property type="project" value="InterPro"/>
</dbReference>
<dbReference type="PANTHER" id="PTHR46577">
    <property type="entry name" value="HTH-TYPE TRANSCRIPTIONAL REGULATORY PROTEIN GABR"/>
    <property type="match status" value="1"/>
</dbReference>
<sequence length="442" mass="47012">MPGDLLDLIAGERAGAISASVEALVEADRVAPGTALPPVRRLARHLGVSPTTVAAAYRDLQLRGLVTASGRRGTRIASRPPPLQRGQTPVPEGLRDLTTGNPDIDLLPDLSLALQSLQPRQRLYGEPAHNQTLRQLAAADLAGEGVPPDSLLVVGGALDGIERALVARLRPGDRVAVEDPGYPVIHDLLLTLGLVPEPLPVDDRGYLPEALEAALRGPLAAVIGTPRAQNPSGAALDEQRARELRGLLDARGDVLVIEDDHAGPVAGTPLASLWSTARERWAFMRSVSKSLGPDLRLGVMAGDSQTISRVENRQQLGAGWVSHLLQGLVVALWTDVEVERLLQRAAEAYTERRSALIHALAEHGVAAHGRSGFNVWIPVPDEQAAVRRLLDAGWAVAPGERFRHHSPPGIRVSVGSLLPAEAPRLARALALSAERPARTRSA</sequence>
<dbReference type="SUPFAM" id="SSF53383">
    <property type="entry name" value="PLP-dependent transferases"/>
    <property type="match status" value="1"/>
</dbReference>
<dbReference type="AlphaFoldDB" id="A0A934KC82"/>
<dbReference type="InterPro" id="IPR015421">
    <property type="entry name" value="PyrdxlP-dep_Trfase_major"/>
</dbReference>
<evidence type="ECO:0000313" key="8">
    <source>
        <dbReference type="Proteomes" id="UP000612893"/>
    </source>
</evidence>
<evidence type="ECO:0000256" key="3">
    <source>
        <dbReference type="ARBA" id="ARBA00023015"/>
    </source>
</evidence>
<dbReference type="InterPro" id="IPR036388">
    <property type="entry name" value="WH-like_DNA-bd_sf"/>
</dbReference>
<dbReference type="InterPro" id="IPR004839">
    <property type="entry name" value="Aminotransferase_I/II_large"/>
</dbReference>
<dbReference type="Gene3D" id="1.10.10.10">
    <property type="entry name" value="Winged helix-like DNA-binding domain superfamily/Winged helix DNA-binding domain"/>
    <property type="match status" value="1"/>
</dbReference>
<evidence type="ECO:0000259" key="6">
    <source>
        <dbReference type="PROSITE" id="PS50949"/>
    </source>
</evidence>
<dbReference type="Proteomes" id="UP000612893">
    <property type="component" value="Unassembled WGS sequence"/>
</dbReference>
<reference evidence="7" key="1">
    <citation type="submission" date="2020-10" db="EMBL/GenBank/DDBJ databases">
        <title>Ca. Dormibacterota MAGs.</title>
        <authorList>
            <person name="Montgomery K."/>
        </authorList>
    </citation>
    <scope>NUCLEOTIDE SEQUENCE [LARGE SCALE GENOMIC DNA]</scope>
    <source>
        <strain evidence="7">SC8812_S17_10</strain>
    </source>
</reference>
<dbReference type="CDD" id="cd07377">
    <property type="entry name" value="WHTH_GntR"/>
    <property type="match status" value="1"/>
</dbReference>
<dbReference type="EMBL" id="JAEKNR010000214">
    <property type="protein sequence ID" value="MBJ7600601.1"/>
    <property type="molecule type" value="Genomic_DNA"/>
</dbReference>
<keyword evidence="8" id="KW-1185">Reference proteome</keyword>
<dbReference type="InterPro" id="IPR051446">
    <property type="entry name" value="HTH_trans_reg/aminotransferase"/>
</dbReference>
<dbReference type="InterPro" id="IPR000524">
    <property type="entry name" value="Tscrpt_reg_HTH_GntR"/>
</dbReference>
<evidence type="ECO:0000313" key="7">
    <source>
        <dbReference type="EMBL" id="MBJ7600601.1"/>
    </source>
</evidence>
<keyword evidence="5" id="KW-0804">Transcription</keyword>
<dbReference type="GO" id="GO:0003677">
    <property type="term" value="F:DNA binding"/>
    <property type="evidence" value="ECO:0007669"/>
    <property type="project" value="UniProtKB-KW"/>
</dbReference>
<dbReference type="CDD" id="cd00609">
    <property type="entry name" value="AAT_like"/>
    <property type="match status" value="1"/>
</dbReference>
<keyword evidence="7" id="KW-0808">Transferase</keyword>
<keyword evidence="2" id="KW-0663">Pyridoxal phosphate</keyword>
<organism evidence="7 8">
    <name type="scientific">Candidatus Nephthysia bennettiae</name>
    <dbReference type="NCBI Taxonomy" id="3127016"/>
    <lineage>
        <taxon>Bacteria</taxon>
        <taxon>Bacillati</taxon>
        <taxon>Candidatus Dormiibacterota</taxon>
        <taxon>Candidatus Dormibacteria</taxon>
        <taxon>Candidatus Dormibacterales</taxon>
        <taxon>Candidatus Dormibacteraceae</taxon>
        <taxon>Candidatus Nephthysia</taxon>
    </lineage>
</organism>
<dbReference type="Pfam" id="PF00155">
    <property type="entry name" value="Aminotran_1_2"/>
    <property type="match status" value="1"/>
</dbReference>
<dbReference type="GO" id="GO:0008483">
    <property type="term" value="F:transaminase activity"/>
    <property type="evidence" value="ECO:0007669"/>
    <property type="project" value="UniProtKB-KW"/>
</dbReference>
<proteinExistence type="inferred from homology"/>
<dbReference type="PANTHER" id="PTHR46577:SF1">
    <property type="entry name" value="HTH-TYPE TRANSCRIPTIONAL REGULATORY PROTEIN GABR"/>
    <property type="match status" value="1"/>
</dbReference>
<dbReference type="SMART" id="SM00345">
    <property type="entry name" value="HTH_GNTR"/>
    <property type="match status" value="1"/>
</dbReference>
<accession>A0A934KC82</accession>
<feature type="domain" description="HTH gntR-type" evidence="6">
    <location>
        <begin position="11"/>
        <end position="79"/>
    </location>
</feature>
<dbReference type="Gene3D" id="3.40.640.10">
    <property type="entry name" value="Type I PLP-dependent aspartate aminotransferase-like (Major domain)"/>
    <property type="match status" value="1"/>
</dbReference>
<dbReference type="Pfam" id="PF00392">
    <property type="entry name" value="GntR"/>
    <property type="match status" value="1"/>
</dbReference>
<dbReference type="PROSITE" id="PS50949">
    <property type="entry name" value="HTH_GNTR"/>
    <property type="match status" value="1"/>
</dbReference>
<keyword evidence="3" id="KW-0805">Transcription regulation</keyword>
<dbReference type="RefSeq" id="WP_338204507.1">
    <property type="nucleotide sequence ID" value="NZ_JAEKNR010000214.1"/>
</dbReference>
<comment type="similarity">
    <text evidence="1">In the C-terminal section; belongs to the class-I pyridoxal-phosphate-dependent aminotransferase family.</text>
</comment>
<comment type="caution">
    <text evidence="7">The sequence shown here is derived from an EMBL/GenBank/DDBJ whole genome shotgun (WGS) entry which is preliminary data.</text>
</comment>
<evidence type="ECO:0000256" key="5">
    <source>
        <dbReference type="ARBA" id="ARBA00023163"/>
    </source>
</evidence>
<evidence type="ECO:0000256" key="4">
    <source>
        <dbReference type="ARBA" id="ARBA00023125"/>
    </source>
</evidence>
<evidence type="ECO:0000256" key="2">
    <source>
        <dbReference type="ARBA" id="ARBA00022898"/>
    </source>
</evidence>
<protein>
    <submittedName>
        <fullName evidence="7">Aminotransferase class I/II-fold pyridoxal phosphate-dependent enzyme</fullName>
    </submittedName>
</protein>